<feature type="compositionally biased region" description="Acidic residues" evidence="1">
    <location>
        <begin position="305"/>
        <end position="324"/>
    </location>
</feature>
<evidence type="ECO:0000313" key="2">
    <source>
        <dbReference type="EMBL" id="RPB12783.1"/>
    </source>
</evidence>
<dbReference type="AlphaFoldDB" id="A0A3N4KQA8"/>
<dbReference type="InParanoid" id="A0A3N4KQA8"/>
<feature type="region of interest" description="Disordered" evidence="1">
    <location>
        <begin position="1"/>
        <end position="122"/>
    </location>
</feature>
<feature type="region of interest" description="Disordered" evidence="1">
    <location>
        <begin position="302"/>
        <end position="326"/>
    </location>
</feature>
<dbReference type="EMBL" id="ML119126">
    <property type="protein sequence ID" value="RPB12783.1"/>
    <property type="molecule type" value="Genomic_DNA"/>
</dbReference>
<reference evidence="2 3" key="1">
    <citation type="journal article" date="2018" name="Nat. Ecol. Evol.">
        <title>Pezizomycetes genomes reveal the molecular basis of ectomycorrhizal truffle lifestyle.</title>
        <authorList>
            <person name="Murat C."/>
            <person name="Payen T."/>
            <person name="Noel B."/>
            <person name="Kuo A."/>
            <person name="Morin E."/>
            <person name="Chen J."/>
            <person name="Kohler A."/>
            <person name="Krizsan K."/>
            <person name="Balestrini R."/>
            <person name="Da Silva C."/>
            <person name="Montanini B."/>
            <person name="Hainaut M."/>
            <person name="Levati E."/>
            <person name="Barry K.W."/>
            <person name="Belfiori B."/>
            <person name="Cichocki N."/>
            <person name="Clum A."/>
            <person name="Dockter R.B."/>
            <person name="Fauchery L."/>
            <person name="Guy J."/>
            <person name="Iotti M."/>
            <person name="Le Tacon F."/>
            <person name="Lindquist E.A."/>
            <person name="Lipzen A."/>
            <person name="Malagnac F."/>
            <person name="Mello A."/>
            <person name="Molinier V."/>
            <person name="Miyauchi S."/>
            <person name="Poulain J."/>
            <person name="Riccioni C."/>
            <person name="Rubini A."/>
            <person name="Sitrit Y."/>
            <person name="Splivallo R."/>
            <person name="Traeger S."/>
            <person name="Wang M."/>
            <person name="Zifcakova L."/>
            <person name="Wipf D."/>
            <person name="Zambonelli A."/>
            <person name="Paolocci F."/>
            <person name="Nowrousian M."/>
            <person name="Ottonello S."/>
            <person name="Baldrian P."/>
            <person name="Spatafora J.W."/>
            <person name="Henrissat B."/>
            <person name="Nagy L.G."/>
            <person name="Aury J.M."/>
            <person name="Wincker P."/>
            <person name="Grigoriev I.V."/>
            <person name="Bonfante P."/>
            <person name="Martin F.M."/>
        </authorList>
    </citation>
    <scope>NUCLEOTIDE SEQUENCE [LARGE SCALE GENOMIC DNA]</scope>
    <source>
        <strain evidence="2 3">CCBAS932</strain>
    </source>
</reference>
<feature type="compositionally biased region" description="Low complexity" evidence="1">
    <location>
        <begin position="1"/>
        <end position="19"/>
    </location>
</feature>
<feature type="compositionally biased region" description="Low complexity" evidence="1">
    <location>
        <begin position="33"/>
        <end position="43"/>
    </location>
</feature>
<name>A0A3N4KQA8_9PEZI</name>
<feature type="region of interest" description="Disordered" evidence="1">
    <location>
        <begin position="130"/>
        <end position="149"/>
    </location>
</feature>
<accession>A0A3N4KQA8</accession>
<feature type="compositionally biased region" description="Pro residues" evidence="1">
    <location>
        <begin position="84"/>
        <end position="99"/>
    </location>
</feature>
<evidence type="ECO:0000256" key="1">
    <source>
        <dbReference type="SAM" id="MobiDB-lite"/>
    </source>
</evidence>
<organism evidence="2 3">
    <name type="scientific">Morchella conica CCBAS932</name>
    <dbReference type="NCBI Taxonomy" id="1392247"/>
    <lineage>
        <taxon>Eukaryota</taxon>
        <taxon>Fungi</taxon>
        <taxon>Dikarya</taxon>
        <taxon>Ascomycota</taxon>
        <taxon>Pezizomycotina</taxon>
        <taxon>Pezizomycetes</taxon>
        <taxon>Pezizales</taxon>
        <taxon>Morchellaceae</taxon>
        <taxon>Morchella</taxon>
    </lineage>
</organism>
<proteinExistence type="predicted"/>
<evidence type="ECO:0000313" key="3">
    <source>
        <dbReference type="Proteomes" id="UP000277580"/>
    </source>
</evidence>
<feature type="compositionally biased region" description="Low complexity" evidence="1">
    <location>
        <begin position="105"/>
        <end position="114"/>
    </location>
</feature>
<feature type="compositionally biased region" description="Low complexity" evidence="1">
    <location>
        <begin position="135"/>
        <end position="149"/>
    </location>
</feature>
<dbReference type="OrthoDB" id="5421501at2759"/>
<gene>
    <name evidence="2" type="ORF">P167DRAFT_535506</name>
</gene>
<keyword evidence="3" id="KW-1185">Reference proteome</keyword>
<sequence length="388" mass="41555">MSASTTTTPNTTTTTTTSTPPSPPASPARKQRPTLTLNPTTRPSYNIYDSPDSVKSCFSPCSSESGSESESESEAPVQGRPWASPNPPSLPPSGPPPAVPNRFPSFSSASSGTSGCRPVFSPGPNTPALPLYGMPSAPTAPSTPYSPWSTGSMPPKVDVALMGLESGLTAVLGGQPPEELVVARKERDVLVVRVQKAYYKREEVGVLQWELTKAEMRVKTLEQRWLLAVLSGVEAMVGNIRAGMAPHVQEQSEEDDECAVESEDEDEILEVFQHTVIEPEVQSPEIPAHLERRFIWIRSASSFDSDSDSDAGYDSDSEYEDDGYDSDRLSVPALLHSRSASSSEASSSPIIPGVNDWAPFSAPVDGSEEKKTAGALILRIAGVEMEMI</sequence>
<protein>
    <submittedName>
        <fullName evidence="2">Uncharacterized protein</fullName>
    </submittedName>
</protein>
<dbReference type="Proteomes" id="UP000277580">
    <property type="component" value="Unassembled WGS sequence"/>
</dbReference>